<proteinExistence type="predicted"/>
<dbReference type="SUPFAM" id="SSF48403">
    <property type="entry name" value="Ankyrin repeat"/>
    <property type="match status" value="1"/>
</dbReference>
<protein>
    <recommendedName>
        <fullName evidence="4">DUF3447 domain-containing protein</fullName>
    </recommendedName>
</protein>
<dbReference type="Proteomes" id="UP001470230">
    <property type="component" value="Unassembled WGS sequence"/>
</dbReference>
<dbReference type="Gene3D" id="1.25.40.20">
    <property type="entry name" value="Ankyrin repeat-containing domain"/>
    <property type="match status" value="1"/>
</dbReference>
<accession>A0ABR2HB47</accession>
<organism evidence="2 3">
    <name type="scientific">Tritrichomonas musculus</name>
    <dbReference type="NCBI Taxonomy" id="1915356"/>
    <lineage>
        <taxon>Eukaryota</taxon>
        <taxon>Metamonada</taxon>
        <taxon>Parabasalia</taxon>
        <taxon>Tritrichomonadida</taxon>
        <taxon>Tritrichomonadidae</taxon>
        <taxon>Tritrichomonas</taxon>
    </lineage>
</organism>
<evidence type="ECO:0000313" key="2">
    <source>
        <dbReference type="EMBL" id="KAK8843682.1"/>
    </source>
</evidence>
<gene>
    <name evidence="2" type="ORF">M9Y10_024745</name>
</gene>
<sequence>MDKIFLDKEKIELFASIQNKLKQLNPNSSVYPITQIIKQIPENIFSNKDDFKVLCFLFAYYTRNSSPSYKMNGIKLFEQIITHMKQKLQDESCFLWYIFGGLYYFKLWMYEEGLISIEQIIQSAQTDKTKSILEYFLPEIMHDAPEIYEKQIKYLLDDPELEKKVDEFKELRSKYIKWLRECNDYNDPSYLEIEKNKLRLSIKRDDIDTFQKILSQTNLSINFKIQESSIENALRIPQKIPLIEYAVQFNSIKIFKFLLMNDATLTNDVFFFSTCLDDYEIFHIIEREMRDAESHDLLILARANWNDDVTEYVFNHYNYCIETESKDHILQLITQAHISLDFSFFINFLYPYLADNENFLKENINEISIGSINDYSCYFLNEYLKHPDIQLDYYSEESNQTMLGKAIQLNNTTAVKILVEKQPDLDFTKPALVFYPPLHIACHFFSDIKIFESLCKHPNVNVNQREDRHSTNAFGVGVFLGNIYGTQYLVKNFPDLEYDSFLELFLITLSRRFLMGLKIMLSFYLDKNKNKSPGQIVVSFIDKNSSNQDFKLSFIEEMLGIIKEINSQKVRPPSIKEQKNSIRFKIKRNVEDVEQSLSSEGKAAQLSRPAMLPKPPENSNRIIIVKPNLKKK</sequence>
<dbReference type="PANTHER" id="PTHR24159:SF5">
    <property type="entry name" value="ANK_REP_REGION DOMAIN-CONTAINING PROTEIN"/>
    <property type="match status" value="1"/>
</dbReference>
<reference evidence="2 3" key="1">
    <citation type="submission" date="2024-04" db="EMBL/GenBank/DDBJ databases">
        <title>Tritrichomonas musculus Genome.</title>
        <authorList>
            <person name="Alves-Ferreira E."/>
            <person name="Grigg M."/>
            <person name="Lorenzi H."/>
            <person name="Galac M."/>
        </authorList>
    </citation>
    <scope>NUCLEOTIDE SEQUENCE [LARGE SCALE GENOMIC DNA]</scope>
    <source>
        <strain evidence="2 3">EAF2021</strain>
    </source>
</reference>
<evidence type="ECO:0008006" key="4">
    <source>
        <dbReference type="Google" id="ProtNLM"/>
    </source>
</evidence>
<dbReference type="PANTHER" id="PTHR24159">
    <property type="match status" value="1"/>
</dbReference>
<dbReference type="EMBL" id="JAPFFF010000034">
    <property type="protein sequence ID" value="KAK8843682.1"/>
    <property type="molecule type" value="Genomic_DNA"/>
</dbReference>
<dbReference type="InterPro" id="IPR036770">
    <property type="entry name" value="Ankyrin_rpt-contain_sf"/>
</dbReference>
<keyword evidence="3" id="KW-1185">Reference proteome</keyword>
<comment type="caution">
    <text evidence="2">The sequence shown here is derived from an EMBL/GenBank/DDBJ whole genome shotgun (WGS) entry which is preliminary data.</text>
</comment>
<evidence type="ECO:0000313" key="3">
    <source>
        <dbReference type="Proteomes" id="UP001470230"/>
    </source>
</evidence>
<feature type="region of interest" description="Disordered" evidence="1">
    <location>
        <begin position="595"/>
        <end position="619"/>
    </location>
</feature>
<evidence type="ECO:0000256" key="1">
    <source>
        <dbReference type="SAM" id="MobiDB-lite"/>
    </source>
</evidence>
<name>A0ABR2HB47_9EUKA</name>